<keyword evidence="2 4" id="KW-0496">Mitochondrion</keyword>
<accession>Q35156</accession>
<feature type="domain" description="Reverse transcriptase" evidence="3">
    <location>
        <begin position="139"/>
        <end position="343"/>
    </location>
</feature>
<comment type="subcellular location">
    <subcellularLocation>
        <location evidence="1">Mitochondrion</location>
    </subcellularLocation>
</comment>
<feature type="non-terminal residue" evidence="4">
    <location>
        <position position="1"/>
    </location>
</feature>
<protein>
    <recommendedName>
        <fullName evidence="3">Reverse transcriptase domain-containing protein</fullName>
    </recommendedName>
</protein>
<evidence type="ECO:0000259" key="3">
    <source>
        <dbReference type="Pfam" id="PF00078"/>
    </source>
</evidence>
<dbReference type="Pfam" id="PF00078">
    <property type="entry name" value="RVT_1"/>
    <property type="match status" value="1"/>
</dbReference>
<dbReference type="CDD" id="cd00304">
    <property type="entry name" value="RT_like"/>
    <property type="match status" value="1"/>
</dbReference>
<proteinExistence type="predicted"/>
<evidence type="ECO:0000256" key="1">
    <source>
        <dbReference type="ARBA" id="ARBA00004173"/>
    </source>
</evidence>
<sequence length="720" mass="83361">RDNRCKAFDQMPNHRLPNCVSYLGENHELSWLHGMFGLLKRSNPQTGGMLGWLNTGPNGFVKYMMNLMGHARDKGDAKEYWRLGRSLMKNEAFQVQAFNHVCKHWYLDYKPHKIAKLLKEVREMVELQPVCIDYKRVYIPKANGKQRPLGVPTVPWRVYLHMWNVLLVWYRIPEQDNQHAYFPKRGVFTAWRALWPKLDSQNIYEFDLKNFFPSVDLAYLKDKLMESGIPQDISEYLTVLNRSLVVLTSEDKIPEPHRDVIFNSDGTPNPNLPKDVQGRILKDPDFVEILRRRGFTDIATNGVPQGASTSCGLATYNVKELFKRYDELIMYADDGILCRQDPSTPDFSIEEAGVVQEPAKSGWIKQNGEFKKSVKFLGLEFIPANIPPLGEGEVKDYPRLRGATRNGSKMELSTELQFLCYLSYKLRIKALRDLYIQVLGYLPSVPLLRYRSLAEATNELSPKRITIGQFITSSFEEFTAWSPLKRMGFFFSSPAGPTILSSIFNNSTNLQEPSDSRLLYRKGSWVNIRFAAYLYSKLSEEKHGLVPKFLEKLREINFALDKVDVTEIDSKLSRLLEFSVSAAYDEVGTLALKSLFKFRNSERESIKASFKQLRENGKIAVFSEARRLWFEILKLIRLDLFNASSLACDDLLSHLQDRRSIKKWGSSDVLYLKSQRLMRTNKKQLQLDFEKKKNSLKKKLIKRRAKELRDTFKDKENKEA</sequence>
<reference evidence="4" key="1">
    <citation type="journal article" date="1986" name="Mol. Biol. Evol.">
        <title>Conservation of a long open reading frame in two Neurospora mitochondrial plasmids.</title>
        <authorList>
            <person name="Nargang F.E."/>
        </authorList>
    </citation>
    <scope>NUCLEOTIDE SEQUENCE</scope>
    <source>
        <strain evidence="4">Varkud-lc</strain>
    </source>
</reference>
<name>Q35156_NEUIN</name>
<dbReference type="InterPro" id="IPR043502">
    <property type="entry name" value="DNA/RNA_pol_sf"/>
</dbReference>
<dbReference type="PIR" id="T50469">
    <property type="entry name" value="T50469"/>
</dbReference>
<geneLocation type="mitochondrion" evidence="4"/>
<accession>Q01199</accession>
<dbReference type="PIR" id="T50475">
    <property type="entry name" value="T50475"/>
</dbReference>
<dbReference type="SUPFAM" id="SSF56672">
    <property type="entry name" value="DNA/RNA polymerases"/>
    <property type="match status" value="1"/>
</dbReference>
<organism evidence="4">
    <name type="scientific">Neurospora intermedia</name>
    <dbReference type="NCBI Taxonomy" id="5142"/>
    <lineage>
        <taxon>Eukaryota</taxon>
        <taxon>Fungi</taxon>
        <taxon>Dikarya</taxon>
        <taxon>Ascomycota</taxon>
        <taxon>Pezizomycotina</taxon>
        <taxon>Sordariomycetes</taxon>
        <taxon>Sordariomycetidae</taxon>
        <taxon>Sordariales</taxon>
        <taxon>Sordariaceae</taxon>
        <taxon>Neurospora</taxon>
    </lineage>
</organism>
<dbReference type="PIR" id="A25657">
    <property type="entry name" value="A25657"/>
</dbReference>
<dbReference type="GO" id="GO:0005739">
    <property type="term" value="C:mitochondrion"/>
    <property type="evidence" value="ECO:0007669"/>
    <property type="project" value="UniProtKB-SubCell"/>
</dbReference>
<evidence type="ECO:0000256" key="2">
    <source>
        <dbReference type="ARBA" id="ARBA00023128"/>
    </source>
</evidence>
<dbReference type="EMBL" id="M15722">
    <property type="protein sequence ID" value="AAA70286.1"/>
    <property type="molecule type" value="Genomic_DNA"/>
</dbReference>
<evidence type="ECO:0000313" key="4">
    <source>
        <dbReference type="EMBL" id="AAA70286.1"/>
    </source>
</evidence>
<dbReference type="AlphaFoldDB" id="Q35156"/>
<accession>Q01183</accession>
<dbReference type="InterPro" id="IPR000477">
    <property type="entry name" value="RT_dom"/>
</dbReference>